<feature type="region of interest" description="Disordered" evidence="1">
    <location>
        <begin position="1"/>
        <end position="20"/>
    </location>
</feature>
<keyword evidence="5" id="KW-1185">Reference proteome</keyword>
<evidence type="ECO:0000256" key="1">
    <source>
        <dbReference type="SAM" id="MobiDB-lite"/>
    </source>
</evidence>
<dbReference type="InterPro" id="IPR018713">
    <property type="entry name" value="MPAB/Lcp_cat_dom"/>
</dbReference>
<dbReference type="PANTHER" id="PTHR37539:SF1">
    <property type="entry name" value="ER-BOUND OXYGENASE MPAB_MPAB'_RUBBER OXYGENASE CATALYTIC DOMAIN-CONTAINING PROTEIN"/>
    <property type="match status" value="1"/>
</dbReference>
<dbReference type="Proteomes" id="UP000011083">
    <property type="component" value="Unassembled WGS sequence"/>
</dbReference>
<keyword evidence="2" id="KW-1133">Transmembrane helix</keyword>
<feature type="compositionally biased region" description="Polar residues" evidence="1">
    <location>
        <begin position="326"/>
        <end position="341"/>
    </location>
</feature>
<dbReference type="GeneID" id="14919182"/>
<dbReference type="InterPro" id="IPR037473">
    <property type="entry name" value="Lcp-like"/>
</dbReference>
<organism evidence="4 5">
    <name type="scientific">Acanthamoeba castellanii (strain ATCC 30010 / Neff)</name>
    <dbReference type="NCBI Taxonomy" id="1257118"/>
    <lineage>
        <taxon>Eukaryota</taxon>
        <taxon>Amoebozoa</taxon>
        <taxon>Discosea</taxon>
        <taxon>Longamoebia</taxon>
        <taxon>Centramoebida</taxon>
        <taxon>Acanthamoebidae</taxon>
        <taxon>Acanthamoeba</taxon>
    </lineage>
</organism>
<dbReference type="EMBL" id="KB007956">
    <property type="protein sequence ID" value="ELR18420.1"/>
    <property type="molecule type" value="Genomic_DNA"/>
</dbReference>
<gene>
    <name evidence="4" type="ORF">ACA1_138420</name>
</gene>
<protein>
    <recommendedName>
        <fullName evidence="3">ER-bound oxygenase mpaB/mpaB'/Rubber oxygenase catalytic domain-containing protein</fullName>
    </recommendedName>
</protein>
<evidence type="ECO:0000313" key="4">
    <source>
        <dbReference type="EMBL" id="ELR18420.1"/>
    </source>
</evidence>
<keyword evidence="2" id="KW-0472">Membrane</keyword>
<feature type="region of interest" description="Disordered" evidence="1">
    <location>
        <begin position="130"/>
        <end position="152"/>
    </location>
</feature>
<name>L8GZJ1_ACACF</name>
<proteinExistence type="predicted"/>
<feature type="transmembrane region" description="Helical" evidence="2">
    <location>
        <begin position="195"/>
        <end position="212"/>
    </location>
</feature>
<evidence type="ECO:0000313" key="5">
    <source>
        <dbReference type="Proteomes" id="UP000011083"/>
    </source>
</evidence>
<dbReference type="KEGG" id="acan:ACA1_138420"/>
<sequence>MGPEGSARGDGGVQSQKRPPRRAAPLRFRFYLGGAVAVHLTAAASLIYGLYLLHPFLLVLFLLGVGLEMNRRRMSTRPFKSAWQVPDAASWQRKGDRLADLIVESGLFKPNAIKYENILRLLASKEQEQRKQHLEHQHKQQQQRLDDETDSEEVEARTAKEVLVYREIIDELESVPGWVDWQKIERGRQVYRDHLVLICAGLAIALIEAYSFPIDAQVLYISGGLTASKKAASRRLMETGYWIFTVMKEGVRVGSKGHAACVNVRLIHALARKLCLMSPEWSQGHTTLSEVDNDGRQLSEEEMKQKISENGANTLLMKFVKVSQQQHHGGQNDETTTASEQGESDPPQAAGRSGTGGASRGQSRRIQGELPINQATLLGTLFLFCHVCLEVAQLRGAKITEEEKESYWHLWRYIGYMLGIDDQVMPQKYDDGLSARLGAIYRERQQPDYTSKLLTTSTVDAMADLPSIPFNRPLFNVSIRKFLGEPLSNALGIERTDRATVAKWWVSKYCYVLCDTFNVVFPPLKQLQNYLFWRFVDEVYQDILSLPIWLLEWFYTEGHHTGAMPLWWLRPTGQ</sequence>
<evidence type="ECO:0000256" key="2">
    <source>
        <dbReference type="SAM" id="Phobius"/>
    </source>
</evidence>
<feature type="region of interest" description="Disordered" evidence="1">
    <location>
        <begin position="326"/>
        <end position="364"/>
    </location>
</feature>
<dbReference type="VEuPathDB" id="AmoebaDB:ACA1_138420"/>
<feature type="transmembrane region" description="Helical" evidence="2">
    <location>
        <begin position="53"/>
        <end position="70"/>
    </location>
</feature>
<accession>L8GZJ1</accession>
<dbReference type="PANTHER" id="PTHR37539">
    <property type="entry name" value="SECRETED PROTEIN-RELATED"/>
    <property type="match status" value="1"/>
</dbReference>
<dbReference type="RefSeq" id="XP_004340448.1">
    <property type="nucleotide sequence ID" value="XM_004340400.1"/>
</dbReference>
<dbReference type="Pfam" id="PF09995">
    <property type="entry name" value="MPAB_Lcp_cat"/>
    <property type="match status" value="1"/>
</dbReference>
<evidence type="ECO:0000259" key="3">
    <source>
        <dbReference type="Pfam" id="PF09995"/>
    </source>
</evidence>
<dbReference type="GO" id="GO:0016491">
    <property type="term" value="F:oxidoreductase activity"/>
    <property type="evidence" value="ECO:0007669"/>
    <property type="project" value="InterPro"/>
</dbReference>
<keyword evidence="2" id="KW-0812">Transmembrane</keyword>
<dbReference type="OrthoDB" id="6361347at2759"/>
<reference evidence="4 5" key="1">
    <citation type="journal article" date="2013" name="Genome Biol.">
        <title>Genome of Acanthamoeba castellanii highlights extensive lateral gene transfer and early evolution of tyrosine kinase signaling.</title>
        <authorList>
            <person name="Clarke M."/>
            <person name="Lohan A.J."/>
            <person name="Liu B."/>
            <person name="Lagkouvardos I."/>
            <person name="Roy S."/>
            <person name="Zafar N."/>
            <person name="Bertelli C."/>
            <person name="Schilde C."/>
            <person name="Kianianmomeni A."/>
            <person name="Burglin T.R."/>
            <person name="Frech C."/>
            <person name="Turcotte B."/>
            <person name="Kopec K.O."/>
            <person name="Synnott J.M."/>
            <person name="Choo C."/>
            <person name="Paponov I."/>
            <person name="Finkler A."/>
            <person name="Soon Heng Tan C."/>
            <person name="Hutchins A.P."/>
            <person name="Weinmeier T."/>
            <person name="Rattei T."/>
            <person name="Chu J.S."/>
            <person name="Gimenez G."/>
            <person name="Irimia M."/>
            <person name="Rigden D.J."/>
            <person name="Fitzpatrick D.A."/>
            <person name="Lorenzo-Morales J."/>
            <person name="Bateman A."/>
            <person name="Chiu C.H."/>
            <person name="Tang P."/>
            <person name="Hegemann P."/>
            <person name="Fromm H."/>
            <person name="Raoult D."/>
            <person name="Greub G."/>
            <person name="Miranda-Saavedra D."/>
            <person name="Chen N."/>
            <person name="Nash P."/>
            <person name="Ginger M.L."/>
            <person name="Horn M."/>
            <person name="Schaap P."/>
            <person name="Caler L."/>
            <person name="Loftus B."/>
        </authorList>
    </citation>
    <scope>NUCLEOTIDE SEQUENCE [LARGE SCALE GENOMIC DNA]</scope>
    <source>
        <strain evidence="4 5">Neff</strain>
    </source>
</reference>
<feature type="domain" description="ER-bound oxygenase mpaB/mpaB'/Rubber oxygenase catalytic" evidence="3">
    <location>
        <begin position="371"/>
        <end position="502"/>
    </location>
</feature>
<dbReference type="AlphaFoldDB" id="L8GZJ1"/>